<dbReference type="InterPro" id="IPR038577">
    <property type="entry name" value="GT10-like_C_sf"/>
</dbReference>
<keyword evidence="10 15" id="KW-0472">Membrane</keyword>
<evidence type="ECO:0000259" key="19">
    <source>
        <dbReference type="Pfam" id="PF17039"/>
    </source>
</evidence>
<feature type="domain" description="Fucosyltransferase C-terminal" evidence="18">
    <location>
        <begin position="214"/>
        <end position="367"/>
    </location>
</feature>
<name>A0A8C4R7G7_EPTBU</name>
<evidence type="ECO:0000256" key="9">
    <source>
        <dbReference type="ARBA" id="ARBA00022989"/>
    </source>
</evidence>
<keyword evidence="4 15" id="KW-0328">Glycosyltransferase</keyword>
<dbReference type="PANTHER" id="PTHR11929:SF198">
    <property type="entry name" value="ALPHA-(1,3)-FUCOSYLTRANSFERASE 11"/>
    <property type="match status" value="1"/>
</dbReference>
<comment type="similarity">
    <text evidence="3 15 16">Belongs to the glycosyltransferase 10 family.</text>
</comment>
<evidence type="ECO:0000256" key="1">
    <source>
        <dbReference type="ARBA" id="ARBA00004648"/>
    </source>
</evidence>
<evidence type="ECO:0000256" key="14">
    <source>
        <dbReference type="ARBA" id="ARBA00048647"/>
    </source>
</evidence>
<accession>A0A8C4R7G7</accession>
<feature type="domain" description="Fucosyltransferase N-terminal" evidence="19">
    <location>
        <begin position="80"/>
        <end position="180"/>
    </location>
</feature>
<evidence type="ECO:0000256" key="11">
    <source>
        <dbReference type="ARBA" id="ARBA00023157"/>
    </source>
</evidence>
<evidence type="ECO:0000256" key="8">
    <source>
        <dbReference type="ARBA" id="ARBA00022968"/>
    </source>
</evidence>
<comment type="function">
    <text evidence="15">Protein O-fucosyltransferase that specifically catalyzes O-fucosylation of serine or threonine residues in EMI domains of target proteins. Attaches fucose through an O-glycosidic linkage. O-fucosylation of EMI domain-containing proteins may be required for facilitating protein folding and secretion.</text>
</comment>
<comment type="subcellular location">
    <subcellularLocation>
        <location evidence="1 16">Endoplasmic reticulum membrane</location>
        <topology evidence="1 16">Single-pass type II membrane protein</topology>
    </subcellularLocation>
</comment>
<dbReference type="PANTHER" id="PTHR11929">
    <property type="entry name" value="ALPHA- 1,3 -FUCOSYLTRANSFERASE"/>
    <property type="match status" value="1"/>
</dbReference>
<dbReference type="InterPro" id="IPR001503">
    <property type="entry name" value="Glyco_trans_10"/>
</dbReference>
<dbReference type="Proteomes" id="UP000694388">
    <property type="component" value="Unplaced"/>
</dbReference>
<evidence type="ECO:0000256" key="7">
    <source>
        <dbReference type="ARBA" id="ARBA00022824"/>
    </source>
</evidence>
<organism evidence="20 21">
    <name type="scientific">Eptatretus burgeri</name>
    <name type="common">Inshore hagfish</name>
    <dbReference type="NCBI Taxonomy" id="7764"/>
    <lineage>
        <taxon>Eukaryota</taxon>
        <taxon>Metazoa</taxon>
        <taxon>Chordata</taxon>
        <taxon>Craniata</taxon>
        <taxon>Vertebrata</taxon>
        <taxon>Cyclostomata</taxon>
        <taxon>Myxini</taxon>
        <taxon>Myxiniformes</taxon>
        <taxon>Myxinidae</taxon>
        <taxon>Eptatretinae</taxon>
        <taxon>Eptatretus</taxon>
    </lineage>
</organism>
<evidence type="ECO:0000313" key="21">
    <source>
        <dbReference type="Proteomes" id="UP000694388"/>
    </source>
</evidence>
<keyword evidence="12" id="KW-0325">Glycoprotein</keyword>
<dbReference type="InterPro" id="IPR031481">
    <property type="entry name" value="Glyco_tran_10_N"/>
</dbReference>
<dbReference type="GeneTree" id="ENSGT00940000158983"/>
<keyword evidence="5 15" id="KW-0808">Transferase</keyword>
<evidence type="ECO:0000256" key="10">
    <source>
        <dbReference type="ARBA" id="ARBA00023136"/>
    </source>
</evidence>
<evidence type="ECO:0000256" key="3">
    <source>
        <dbReference type="ARBA" id="ARBA00008919"/>
    </source>
</evidence>
<dbReference type="EC" id="2.4.1.-" evidence="15"/>
<dbReference type="Pfam" id="PF17039">
    <property type="entry name" value="Glyco_tran_10_N"/>
    <property type="match status" value="1"/>
</dbReference>
<keyword evidence="6 16" id="KW-0812">Transmembrane</keyword>
<dbReference type="Pfam" id="PF00852">
    <property type="entry name" value="Glyco_transf_10"/>
    <property type="match status" value="1"/>
</dbReference>
<protein>
    <recommendedName>
        <fullName evidence="15">GDP-fucose protein O-fucosyltransferase</fullName>
        <ecNumber evidence="15">2.4.1.-</ecNumber>
    </recommendedName>
</protein>
<keyword evidence="9" id="KW-1133">Transmembrane helix</keyword>
<dbReference type="UniPathway" id="UPA00378"/>
<dbReference type="SUPFAM" id="SSF53756">
    <property type="entry name" value="UDP-Glycosyltransferase/glycogen phosphorylase"/>
    <property type="match status" value="1"/>
</dbReference>
<evidence type="ECO:0000259" key="18">
    <source>
        <dbReference type="Pfam" id="PF00852"/>
    </source>
</evidence>
<comment type="catalytic activity">
    <reaction evidence="13">
        <text>L-threonyl-[protein] + GDP-beta-L-fucose = 3-O-(alpha-L-fucosyl)-L-threonyl-[protein] + GDP + H(+)</text>
        <dbReference type="Rhea" id="RHEA:70491"/>
        <dbReference type="Rhea" id="RHEA-COMP:11060"/>
        <dbReference type="Rhea" id="RHEA-COMP:17915"/>
        <dbReference type="ChEBI" id="CHEBI:15378"/>
        <dbReference type="ChEBI" id="CHEBI:30013"/>
        <dbReference type="ChEBI" id="CHEBI:57273"/>
        <dbReference type="ChEBI" id="CHEBI:58189"/>
        <dbReference type="ChEBI" id="CHEBI:189631"/>
        <dbReference type="EC" id="2.4.1.221"/>
    </reaction>
    <physiologicalReaction direction="left-to-right" evidence="13">
        <dbReference type="Rhea" id="RHEA:70492"/>
    </physiologicalReaction>
</comment>
<dbReference type="PIRSF" id="PIRSF037332">
    <property type="entry name" value="Alpha1_3FUT_met"/>
    <property type="match status" value="1"/>
</dbReference>
<feature type="signal peptide" evidence="17">
    <location>
        <begin position="1"/>
        <end position="31"/>
    </location>
</feature>
<dbReference type="InterPro" id="IPR017176">
    <property type="entry name" value="Alpha-1_3-FUT_met"/>
</dbReference>
<dbReference type="Ensembl" id="ENSEBUT00000026575.1">
    <property type="protein sequence ID" value="ENSEBUP00000025999.1"/>
    <property type="gene ID" value="ENSEBUG00000016023.1"/>
</dbReference>
<proteinExistence type="inferred from homology"/>
<evidence type="ECO:0000256" key="6">
    <source>
        <dbReference type="ARBA" id="ARBA00022692"/>
    </source>
</evidence>
<dbReference type="OMA" id="EHREWGV"/>
<dbReference type="InterPro" id="IPR055270">
    <property type="entry name" value="Glyco_tran_10_C"/>
</dbReference>
<reference evidence="20" key="1">
    <citation type="submission" date="2025-08" db="UniProtKB">
        <authorList>
            <consortium name="Ensembl"/>
        </authorList>
    </citation>
    <scope>IDENTIFICATION</scope>
</reference>
<evidence type="ECO:0000256" key="2">
    <source>
        <dbReference type="ARBA" id="ARBA00004922"/>
    </source>
</evidence>
<dbReference type="GO" id="GO:0046922">
    <property type="term" value="F:peptide-O-fucosyltransferase activity"/>
    <property type="evidence" value="ECO:0007669"/>
    <property type="project" value="UniProtKB-EC"/>
</dbReference>
<dbReference type="GO" id="GO:0046920">
    <property type="term" value="F:alpha-(1-&gt;3)-fucosyltransferase activity"/>
    <property type="evidence" value="ECO:0007669"/>
    <property type="project" value="UniProtKB-UniRule"/>
</dbReference>
<comment type="catalytic activity">
    <reaction evidence="14">
        <text>L-seryl-[protein] + GDP-beta-L-fucose = 3-O-(alpha-L-fucosyl)-L-seryl-[protein] + GDP + H(+)</text>
        <dbReference type="Rhea" id="RHEA:63644"/>
        <dbReference type="Rhea" id="RHEA-COMP:9863"/>
        <dbReference type="Rhea" id="RHEA-COMP:17914"/>
        <dbReference type="ChEBI" id="CHEBI:15378"/>
        <dbReference type="ChEBI" id="CHEBI:29999"/>
        <dbReference type="ChEBI" id="CHEBI:57273"/>
        <dbReference type="ChEBI" id="CHEBI:58189"/>
        <dbReference type="ChEBI" id="CHEBI:189632"/>
        <dbReference type="EC" id="2.4.1.221"/>
    </reaction>
    <physiologicalReaction direction="left-to-right" evidence="14">
        <dbReference type="Rhea" id="RHEA:63645"/>
    </physiologicalReaction>
</comment>
<evidence type="ECO:0000256" key="5">
    <source>
        <dbReference type="ARBA" id="ARBA00022679"/>
    </source>
</evidence>
<evidence type="ECO:0000256" key="12">
    <source>
        <dbReference type="ARBA" id="ARBA00023180"/>
    </source>
</evidence>
<evidence type="ECO:0000256" key="17">
    <source>
        <dbReference type="SAM" id="SignalP"/>
    </source>
</evidence>
<keyword evidence="7 16" id="KW-0256">Endoplasmic reticulum</keyword>
<evidence type="ECO:0000256" key="13">
    <source>
        <dbReference type="ARBA" id="ARBA00047273"/>
    </source>
</evidence>
<reference evidence="20" key="2">
    <citation type="submission" date="2025-09" db="UniProtKB">
        <authorList>
            <consortium name="Ensembl"/>
        </authorList>
    </citation>
    <scope>IDENTIFICATION</scope>
</reference>
<dbReference type="FunFam" id="3.40.50.11660:FF:000002">
    <property type="entry name" value="Alpha-(1,3)-fucosyltransferase"/>
    <property type="match status" value="1"/>
</dbReference>
<feature type="chain" id="PRO_5034685511" description="GDP-fucose protein O-fucosyltransferase" evidence="17">
    <location>
        <begin position="32"/>
        <end position="487"/>
    </location>
</feature>
<evidence type="ECO:0000256" key="16">
    <source>
        <dbReference type="RuleBase" id="RU003832"/>
    </source>
</evidence>
<dbReference type="Gene3D" id="3.40.50.11660">
    <property type="entry name" value="Glycosyl transferase family 10, C-terminal domain"/>
    <property type="match status" value="1"/>
</dbReference>
<evidence type="ECO:0000313" key="20">
    <source>
        <dbReference type="Ensembl" id="ENSEBUP00000025999.1"/>
    </source>
</evidence>
<dbReference type="AlphaFoldDB" id="A0A8C4R7G7"/>
<dbReference type="GO" id="GO:0000139">
    <property type="term" value="C:Golgi membrane"/>
    <property type="evidence" value="ECO:0007669"/>
    <property type="project" value="InterPro"/>
</dbReference>
<keyword evidence="17" id="KW-0732">Signal</keyword>
<keyword evidence="8" id="KW-0735">Signal-anchor</keyword>
<comment type="pathway">
    <text evidence="2">Protein modification; protein glycosylation.</text>
</comment>
<keyword evidence="11" id="KW-1015">Disulfide bond</keyword>
<evidence type="ECO:0000256" key="15">
    <source>
        <dbReference type="PIRNR" id="PIRNR037332"/>
    </source>
</evidence>
<dbReference type="GO" id="GO:0005789">
    <property type="term" value="C:endoplasmic reticulum membrane"/>
    <property type="evidence" value="ECO:0007669"/>
    <property type="project" value="UniProtKB-SubCell"/>
</dbReference>
<sequence>MKTRPSEHGHLAMFITLPAITMILDAPLTIAWQPGSAPSAFEPASPLTALDMRQAPPIIIHRPMQPTSFRDPRQNAQLPLLLWWHDGIFPHFPGSTERIDCPQGACLVTKKKKVHLFKRTKAILFYGTDFRAYEVPLPRLPHQAWALFHEESPMNNYLLSHLPVLRLFNYTATFRQESDYPLATQWLPSLDYLRRPPVPLEQKNTLRVAGRAPVVYLQSHCDVASDRDRYVRELMKYIPVDSYGECLRNRAFPSERLADTQTAIGEDPECLDLLAGYKFQLAFENAHCNDYMTEKLWRPLHLGSIPVYRGSARVCTWLPADTSAVLVDDFPTPQALAQYLIMLDTNDHEYEKFLTFKSPHGITNQFLVSEIKRRKWGVNDFEKPNYMNGFECFVCDDINSRAQVLRLHQTSPQTNPILPVRTAAYNHMGCPEPTPGLGELQEIPENDPWRLHWLNDYWQSLDQAHALVAMLLYNESDPSRLWSYMGT</sequence>
<evidence type="ECO:0000256" key="4">
    <source>
        <dbReference type="ARBA" id="ARBA00022676"/>
    </source>
</evidence>
<keyword evidence="21" id="KW-1185">Reference proteome</keyword>